<evidence type="ECO:0000313" key="2">
    <source>
        <dbReference type="Proteomes" id="UP000075544"/>
    </source>
</evidence>
<evidence type="ECO:0008006" key="3">
    <source>
        <dbReference type="Google" id="ProtNLM"/>
    </source>
</evidence>
<organism evidence="1 2">
    <name type="scientific">Acinetobacter venetianus</name>
    <dbReference type="NCBI Taxonomy" id="52133"/>
    <lineage>
        <taxon>Bacteria</taxon>
        <taxon>Pseudomonadati</taxon>
        <taxon>Pseudomonadota</taxon>
        <taxon>Gammaproteobacteria</taxon>
        <taxon>Moraxellales</taxon>
        <taxon>Moraxellaceae</taxon>
        <taxon>Acinetobacter</taxon>
    </lineage>
</organism>
<dbReference type="PATRIC" id="fig|52133.19.peg.407"/>
<protein>
    <recommendedName>
        <fullName evidence="3">Outer membrane assembly lipoprotein YfiO</fullName>
    </recommendedName>
</protein>
<dbReference type="RefSeq" id="WP_061523815.1">
    <property type="nucleotide sequence ID" value="NZ_JRHX01000023.1"/>
</dbReference>
<proteinExistence type="predicted"/>
<evidence type="ECO:0000313" key="1">
    <source>
        <dbReference type="EMBL" id="KXZ72666.1"/>
    </source>
</evidence>
<dbReference type="Proteomes" id="UP000075544">
    <property type="component" value="Unassembled WGS sequence"/>
</dbReference>
<dbReference type="AlphaFoldDB" id="A0A150I0G9"/>
<name>A0A150I0G9_9GAMM</name>
<gene>
    <name evidence="1" type="ORF">AVENLUH13518_00385</name>
</gene>
<accession>A0A150I0G9</accession>
<dbReference type="EMBL" id="JRHX01000023">
    <property type="protein sequence ID" value="KXZ72666.1"/>
    <property type="molecule type" value="Genomic_DNA"/>
</dbReference>
<reference evidence="1 2" key="1">
    <citation type="journal article" date="2016" name="Sci. Rep.">
        <title>Genomic and phenotypic characterization of the species Acinetobacter venetianus.</title>
        <authorList>
            <person name="Fondi M."/>
            <person name="Maida I."/>
            <person name="Perrin E."/>
            <person name="Orlandini V."/>
            <person name="La Torre L."/>
            <person name="Bosi E."/>
            <person name="Negroni A."/>
            <person name="Zanaroli G."/>
            <person name="Fava F."/>
            <person name="Decorosi F."/>
            <person name="Giovannetti L."/>
            <person name="Viti C."/>
            <person name="Vaneechoutte M."/>
            <person name="Dijkshoorn L."/>
            <person name="Fani R."/>
        </authorList>
    </citation>
    <scope>NUCLEOTIDE SEQUENCE [LARGE SCALE GENOMIC DNA]</scope>
    <source>
        <strain evidence="1 2">LUH13518</strain>
    </source>
</reference>
<sequence length="703" mass="80582">MNLHKNLISKAIIYSCFSFIAYHSHIAYAGADITCEPDFAMNSNEYQSCSNLPILYPANDNQTNMLLLLSDSGLATIAPLSADPNLWDAFYGSVPFEASSLPYVVSNKIPNQRKQLDSDDTFFDERCATLSSGKQIFISQVKKQKLIPENEKQILIQAREKVDQCNDKIELIAVDPNWSVTTRQYASYLNASILFYKANYVAATKIYTVLTTVEDAWLKETSQYMLIRTSLNAAYATGMNQYGDVNLDKINAPLIKAFLDHISTYLKAYPNGQYVASTRGFMRRGFWLAGRQDLLINEIVWQIQNPKSKFYNLTVNQLPAEVNRRIFESQNFDPKQLKDPFFLATYDLMYMRESSSDQYRPISWTQLNAQKPYFKDQQDLFQYLQATHLFFIQNKAKEALSYLPQESYTAKNYLQLSQIFLRGQILEKTGQKNTAEAYWGQLLAHAKDNYQKSLFETALSNHLNAKQDRSAFIGKTAKISQANLQRNFITQVADAKSLQAIIQSDKSTIDQKQAATFTLLSKSLIHQDYALFKQTYAYMPKNADQYQGYNSSNEQLKNKPEFAQFIWNGTTITPQLKCNRLETLITQLISSPKDPLLNVCLGEYIRSEQGYSLQQLTYAEKQHSSFSGQIFARGHVYKDIIKSSSKGDLQAYALYRAVQCYAPSGINDCNDDEVSSVTRKNWFDRIKKEYPNTSWAKSLKYYW</sequence>
<comment type="caution">
    <text evidence="1">The sequence shown here is derived from an EMBL/GenBank/DDBJ whole genome shotgun (WGS) entry which is preliminary data.</text>
</comment>